<feature type="region of interest" description="Disordered" evidence="1">
    <location>
        <begin position="96"/>
        <end position="122"/>
    </location>
</feature>
<keyword evidence="3" id="KW-1185">Reference proteome</keyword>
<organism evidence="2 3">
    <name type="scientific">Dentiscutata erythropus</name>
    <dbReference type="NCBI Taxonomy" id="1348616"/>
    <lineage>
        <taxon>Eukaryota</taxon>
        <taxon>Fungi</taxon>
        <taxon>Fungi incertae sedis</taxon>
        <taxon>Mucoromycota</taxon>
        <taxon>Glomeromycotina</taxon>
        <taxon>Glomeromycetes</taxon>
        <taxon>Diversisporales</taxon>
        <taxon>Gigasporaceae</taxon>
        <taxon>Dentiscutata</taxon>
    </lineage>
</organism>
<sequence length="122" mass="14110">MTSNQLVFNVLYFSTYAGQLLHNNSLANLQLNNPDTTYSDIYSANDFFGTTGTKIFNSYTYLNSIYSSLGIKEIHSNRLEELKNILEKYYKNDESEKALENKSREAQKNKSEEAWENKLEKA</sequence>
<evidence type="ECO:0000313" key="3">
    <source>
        <dbReference type="Proteomes" id="UP000789405"/>
    </source>
</evidence>
<protein>
    <submittedName>
        <fullName evidence="2">23129_t:CDS:1</fullName>
    </submittedName>
</protein>
<comment type="caution">
    <text evidence="2">The sequence shown here is derived from an EMBL/GenBank/DDBJ whole genome shotgun (WGS) entry which is preliminary data.</text>
</comment>
<evidence type="ECO:0000313" key="2">
    <source>
        <dbReference type="EMBL" id="CAG8449663.1"/>
    </source>
</evidence>
<name>A0A9N8YVN4_9GLOM</name>
<dbReference type="AlphaFoldDB" id="A0A9N8YVN4"/>
<dbReference type="Proteomes" id="UP000789405">
    <property type="component" value="Unassembled WGS sequence"/>
</dbReference>
<accession>A0A9N8YVN4</accession>
<proteinExistence type="predicted"/>
<evidence type="ECO:0000256" key="1">
    <source>
        <dbReference type="SAM" id="MobiDB-lite"/>
    </source>
</evidence>
<dbReference type="EMBL" id="CAJVPY010000097">
    <property type="protein sequence ID" value="CAG8449663.1"/>
    <property type="molecule type" value="Genomic_DNA"/>
</dbReference>
<reference evidence="2" key="1">
    <citation type="submission" date="2021-06" db="EMBL/GenBank/DDBJ databases">
        <authorList>
            <person name="Kallberg Y."/>
            <person name="Tangrot J."/>
            <person name="Rosling A."/>
        </authorList>
    </citation>
    <scope>NUCLEOTIDE SEQUENCE</scope>
    <source>
        <strain evidence="2">MA453B</strain>
    </source>
</reference>
<gene>
    <name evidence="2" type="ORF">DERYTH_LOCUS440</name>
</gene>